<dbReference type="RefSeq" id="WP_015769277.1">
    <property type="nucleotide sequence ID" value="NC_013192.1"/>
</dbReference>
<accession>C7N9V0</accession>
<protein>
    <submittedName>
        <fullName evidence="1">Uncharacterized protein</fullName>
    </submittedName>
</protein>
<dbReference type="HOGENOM" id="CLU_1813444_0_0_0"/>
<proteinExistence type="predicted"/>
<evidence type="ECO:0000313" key="1">
    <source>
        <dbReference type="EMBL" id="ACV38931.1"/>
    </source>
</evidence>
<sequence length="143" mass="16326">MKKLILLGSLIISSFVFGREYAFITKNAYCTQPVSELNMFTSIGEIGTGTVFPFRNCYNNGKKFNYQGTFIVVPGINKNTYDKIVKQNYPYVFFKDGSEIHVVEATVKSTNDAGYFFIDINDGKSNLIFSHKYSYPSRSDWKD</sequence>
<dbReference type="AlphaFoldDB" id="C7N9V0"/>
<dbReference type="KEGG" id="lba:Lebu_1031"/>
<dbReference type="EMBL" id="CP001685">
    <property type="protein sequence ID" value="ACV38931.1"/>
    <property type="molecule type" value="Genomic_DNA"/>
</dbReference>
<dbReference type="STRING" id="523794.Lebu_1031"/>
<evidence type="ECO:0000313" key="2">
    <source>
        <dbReference type="Proteomes" id="UP000001910"/>
    </source>
</evidence>
<gene>
    <name evidence="1" type="ordered locus">Lebu_1031</name>
</gene>
<keyword evidence="2" id="KW-1185">Reference proteome</keyword>
<dbReference type="Proteomes" id="UP000001910">
    <property type="component" value="Chromosome"/>
</dbReference>
<reference evidence="1 2" key="1">
    <citation type="journal article" date="2009" name="Stand. Genomic Sci.">
        <title>Complete genome sequence of Leptotrichia buccalis type strain (C-1013-b).</title>
        <authorList>
            <person name="Ivanova N."/>
            <person name="Gronow S."/>
            <person name="Lapidus A."/>
            <person name="Copeland A."/>
            <person name="Glavina Del Rio T."/>
            <person name="Nolan M."/>
            <person name="Lucas S."/>
            <person name="Chen F."/>
            <person name="Tice H."/>
            <person name="Cheng J.F."/>
            <person name="Saunders E."/>
            <person name="Bruce D."/>
            <person name="Goodwin L."/>
            <person name="Brettin T."/>
            <person name="Detter J.C."/>
            <person name="Han C."/>
            <person name="Pitluck S."/>
            <person name="Mikhailova N."/>
            <person name="Pati A."/>
            <person name="Mavrommatis K."/>
            <person name="Chen A."/>
            <person name="Palaniappan K."/>
            <person name="Land M."/>
            <person name="Hauser L."/>
            <person name="Chang Y.J."/>
            <person name="Jeffries C.D."/>
            <person name="Chain P."/>
            <person name="Rohde C."/>
            <person name="Goker M."/>
            <person name="Bristow J."/>
            <person name="Eisen J.A."/>
            <person name="Markowitz V."/>
            <person name="Hugenholtz P."/>
            <person name="Kyrpides N.C."/>
            <person name="Klenk H.P."/>
        </authorList>
    </citation>
    <scope>NUCLEOTIDE SEQUENCE [LARGE SCALE GENOMIC DNA]</scope>
    <source>
        <strain evidence="2">ATCC 14201 / DSM 1135 / JCM 12969 / NCTC 10249 / C-1013-b</strain>
    </source>
</reference>
<organism evidence="1 2">
    <name type="scientific">Leptotrichia buccalis (strain ATCC 14201 / DSM 1135 / JCM 12969 / NCTC 10249 / C-1013-b)</name>
    <dbReference type="NCBI Taxonomy" id="523794"/>
    <lineage>
        <taxon>Bacteria</taxon>
        <taxon>Fusobacteriati</taxon>
        <taxon>Fusobacteriota</taxon>
        <taxon>Fusobacteriia</taxon>
        <taxon>Fusobacteriales</taxon>
        <taxon>Leptotrichiaceae</taxon>
        <taxon>Leptotrichia</taxon>
    </lineage>
</organism>
<name>C7N9V0_LEPBD</name>